<dbReference type="AlphaFoldDB" id="C1MNN9"/>
<feature type="compositionally biased region" description="Acidic residues" evidence="2">
    <location>
        <begin position="250"/>
        <end position="262"/>
    </location>
</feature>
<feature type="coiled-coil region" evidence="1">
    <location>
        <begin position="165"/>
        <end position="192"/>
    </location>
</feature>
<evidence type="ECO:0000313" key="4">
    <source>
        <dbReference type="Proteomes" id="UP000001876"/>
    </source>
</evidence>
<feature type="coiled-coil region" evidence="1">
    <location>
        <begin position="82"/>
        <end position="109"/>
    </location>
</feature>
<gene>
    <name evidence="3" type="ORF">MICPUCDRAFT_55977</name>
</gene>
<reference evidence="3 4" key="1">
    <citation type="journal article" date="2009" name="Science">
        <title>Green evolution and dynamic adaptations revealed by genomes of the marine picoeukaryotes Micromonas.</title>
        <authorList>
            <person name="Worden A.Z."/>
            <person name="Lee J.H."/>
            <person name="Mock T."/>
            <person name="Rouze P."/>
            <person name="Simmons M.P."/>
            <person name="Aerts A.L."/>
            <person name="Allen A.E."/>
            <person name="Cuvelier M.L."/>
            <person name="Derelle E."/>
            <person name="Everett M.V."/>
            <person name="Foulon E."/>
            <person name="Grimwood J."/>
            <person name="Gundlach H."/>
            <person name="Henrissat B."/>
            <person name="Napoli C."/>
            <person name="McDonald S.M."/>
            <person name="Parker M.S."/>
            <person name="Rombauts S."/>
            <person name="Salamov A."/>
            <person name="Von Dassow P."/>
            <person name="Badger J.H."/>
            <person name="Coutinho P.M."/>
            <person name="Demir E."/>
            <person name="Dubchak I."/>
            <person name="Gentemann C."/>
            <person name="Eikrem W."/>
            <person name="Gready J.E."/>
            <person name="John U."/>
            <person name="Lanier W."/>
            <person name="Lindquist E.A."/>
            <person name="Lucas S."/>
            <person name="Mayer K.F."/>
            <person name="Moreau H."/>
            <person name="Not F."/>
            <person name="Otillar R."/>
            <person name="Panaud O."/>
            <person name="Pangilinan J."/>
            <person name="Paulsen I."/>
            <person name="Piegu B."/>
            <person name="Poliakov A."/>
            <person name="Robbens S."/>
            <person name="Schmutz J."/>
            <person name="Toulza E."/>
            <person name="Wyss T."/>
            <person name="Zelensky A."/>
            <person name="Zhou K."/>
            <person name="Armbrust E.V."/>
            <person name="Bhattacharya D."/>
            <person name="Goodenough U.W."/>
            <person name="Van de Peer Y."/>
            <person name="Grigoriev I.V."/>
        </authorList>
    </citation>
    <scope>NUCLEOTIDE SEQUENCE [LARGE SCALE GENOMIC DNA]</scope>
    <source>
        <strain evidence="3 4">CCMP1545</strain>
    </source>
</reference>
<protein>
    <submittedName>
        <fullName evidence="3">Predicted protein</fullName>
    </submittedName>
</protein>
<feature type="region of interest" description="Disordered" evidence="2">
    <location>
        <begin position="249"/>
        <end position="281"/>
    </location>
</feature>
<keyword evidence="4" id="KW-1185">Reference proteome</keyword>
<accession>C1MNN9</accession>
<dbReference type="EMBL" id="GG663737">
    <property type="protein sequence ID" value="EEH58325.1"/>
    <property type="molecule type" value="Genomic_DNA"/>
</dbReference>
<feature type="region of interest" description="Disordered" evidence="2">
    <location>
        <begin position="23"/>
        <end position="65"/>
    </location>
</feature>
<dbReference type="Proteomes" id="UP000001876">
    <property type="component" value="Unassembled WGS sequence"/>
</dbReference>
<organism evidence="4">
    <name type="scientific">Micromonas pusilla (strain CCMP1545)</name>
    <name type="common">Picoplanktonic green alga</name>
    <dbReference type="NCBI Taxonomy" id="564608"/>
    <lineage>
        <taxon>Eukaryota</taxon>
        <taxon>Viridiplantae</taxon>
        <taxon>Chlorophyta</taxon>
        <taxon>Mamiellophyceae</taxon>
        <taxon>Mamiellales</taxon>
        <taxon>Mamiellaceae</taxon>
        <taxon>Micromonas</taxon>
    </lineage>
</organism>
<evidence type="ECO:0000313" key="3">
    <source>
        <dbReference type="EMBL" id="EEH58325.1"/>
    </source>
</evidence>
<sequence>MRALLAHLESRLAPSPLLLAARAASTRRARPARSPPRGPTRAERGGELDDDASAPSRAREEHEALSPKFELECERAWHEHDVAALRAALARASAELADATRAHDEALTREKSFHVAVEAELAARYHETYVENHEGFRVAVNELRDYVDAVDARTRRRGEDDRAALEEARAALAEANATCEALRDEKEREKKAALLLSTPDDEQTYLARRALLDALVRVRDGDVAGARDEVESAVSIARALDFRVRFMEDASSEEERETDDELEPLRRVPSHTGPHTTAFAW</sequence>
<evidence type="ECO:0000256" key="2">
    <source>
        <dbReference type="SAM" id="MobiDB-lite"/>
    </source>
</evidence>
<name>C1MNN9_MICPC</name>
<dbReference type="KEGG" id="mpp:MICPUCDRAFT_55977"/>
<dbReference type="RefSeq" id="XP_003056680.1">
    <property type="nucleotide sequence ID" value="XM_003056634.1"/>
</dbReference>
<dbReference type="GeneID" id="9682581"/>
<evidence type="ECO:0000256" key="1">
    <source>
        <dbReference type="SAM" id="Coils"/>
    </source>
</evidence>
<keyword evidence="1" id="KW-0175">Coiled coil</keyword>
<proteinExistence type="predicted"/>